<dbReference type="AlphaFoldDB" id="G7TAF8"/>
<evidence type="ECO:0000313" key="2">
    <source>
        <dbReference type="Proteomes" id="UP000008851"/>
    </source>
</evidence>
<evidence type="ECO:0000313" key="1">
    <source>
        <dbReference type="EMBL" id="AEQ98547.1"/>
    </source>
</evidence>
<dbReference type="EMBL" id="CP003057">
    <property type="protein sequence ID" value="AEQ98547.1"/>
    <property type="molecule type" value="Genomic_DNA"/>
</dbReference>
<reference evidence="1 2" key="1">
    <citation type="journal article" date="2011" name="J. Bacteriol.">
        <title>Two new complete genome sequences offer insight into host and tissue specificity of plant pathogenic Xanthomonas spp.</title>
        <authorList>
            <person name="Bogdanove A.J."/>
            <person name="Koebnik R."/>
            <person name="Lu H."/>
            <person name="Furutani A."/>
            <person name="Angiuoli S.V."/>
            <person name="Patil P.B."/>
            <person name="Van Sluys M.A."/>
            <person name="Ryan R.P."/>
            <person name="Meyer D.F."/>
            <person name="Han S.W."/>
            <person name="Aparna G."/>
            <person name="Rajaram M."/>
            <person name="Delcher A.L."/>
            <person name="Phillippy A.M."/>
            <person name="Puiu D."/>
            <person name="Schatz M.C."/>
            <person name="Shumway M."/>
            <person name="Sommer D.D."/>
            <person name="Trapnell C."/>
            <person name="Benahmed F."/>
            <person name="Dimitrov G."/>
            <person name="Madupu R."/>
            <person name="Radune D."/>
            <person name="Sullivan S."/>
            <person name="Jha G."/>
            <person name="Ishihara H."/>
            <person name="Lee S.W."/>
            <person name="Pandey A."/>
            <person name="Sharma V."/>
            <person name="Sriariyanun M."/>
            <person name="Szurek B."/>
            <person name="Vera-Cruz C.M."/>
            <person name="Dorman K.S."/>
            <person name="Ronald P.C."/>
            <person name="Verdier V."/>
            <person name="Dow J.M."/>
            <person name="Sonti R.V."/>
            <person name="Tsuge S."/>
            <person name="Brendel V.P."/>
            <person name="Rabinowicz P.D."/>
            <person name="Leach J.E."/>
            <person name="White F.F."/>
            <person name="Salzberg S.L."/>
        </authorList>
    </citation>
    <scope>NUCLEOTIDE SEQUENCE [LARGE SCALE GENOMIC DNA]</scope>
    <source>
        <strain evidence="1 2">BLS256</strain>
    </source>
</reference>
<organism evidence="1 2">
    <name type="scientific">Xanthomonas oryzae pv. oryzicola (strain BLS256)</name>
    <dbReference type="NCBI Taxonomy" id="383407"/>
    <lineage>
        <taxon>Bacteria</taxon>
        <taxon>Pseudomonadati</taxon>
        <taxon>Pseudomonadota</taxon>
        <taxon>Gammaproteobacteria</taxon>
        <taxon>Lysobacterales</taxon>
        <taxon>Lysobacteraceae</taxon>
        <taxon>Xanthomonas</taxon>
    </lineage>
</organism>
<sequence>MSADIQDMHQSATIATIISIPLRGNQDMSFGNDPQRPYWGAA</sequence>
<dbReference type="Proteomes" id="UP000008851">
    <property type="component" value="Chromosome"/>
</dbReference>
<accession>G7TAF8</accession>
<dbReference type="HOGENOM" id="CLU_3259863_0_0_6"/>
<gene>
    <name evidence="1" type="ORF">XOC_4488</name>
</gene>
<proteinExistence type="predicted"/>
<name>G7TAF8_XANOB</name>
<dbReference type="KEGG" id="xor:XOC_4488"/>
<protein>
    <submittedName>
        <fullName evidence="1">Uncharacterized protein</fullName>
    </submittedName>
</protein>